<gene>
    <name evidence="1" type="ORF">CSW64_07035</name>
</gene>
<dbReference type="EMBL" id="CP024201">
    <property type="protein sequence ID" value="ATQ42185.1"/>
    <property type="molecule type" value="Genomic_DNA"/>
</dbReference>
<reference evidence="1 2" key="1">
    <citation type="submission" date="2017-10" db="EMBL/GenBank/DDBJ databases">
        <title>Genome sequence of Caulobacter mirabilis FWC38.</title>
        <authorList>
            <person name="Fiebig A."/>
            <person name="Crosson S."/>
        </authorList>
    </citation>
    <scope>NUCLEOTIDE SEQUENCE [LARGE SCALE GENOMIC DNA]</scope>
    <source>
        <strain evidence="1 2">FWC 38</strain>
    </source>
</reference>
<dbReference type="InterPro" id="IPR036390">
    <property type="entry name" value="WH_DNA-bd_sf"/>
</dbReference>
<dbReference type="GO" id="GO:0006355">
    <property type="term" value="P:regulation of DNA-templated transcription"/>
    <property type="evidence" value="ECO:0007669"/>
    <property type="project" value="UniProtKB-ARBA"/>
</dbReference>
<dbReference type="CDD" id="cd00090">
    <property type="entry name" value="HTH_ARSR"/>
    <property type="match status" value="1"/>
</dbReference>
<dbReference type="Proteomes" id="UP000228945">
    <property type="component" value="Chromosome"/>
</dbReference>
<organism evidence="1 2">
    <name type="scientific">Caulobacter mirabilis</name>
    <dbReference type="NCBI Taxonomy" id="69666"/>
    <lineage>
        <taxon>Bacteria</taxon>
        <taxon>Pseudomonadati</taxon>
        <taxon>Pseudomonadota</taxon>
        <taxon>Alphaproteobacteria</taxon>
        <taxon>Caulobacterales</taxon>
        <taxon>Caulobacteraceae</taxon>
        <taxon>Caulobacter</taxon>
    </lineage>
</organism>
<evidence type="ECO:0000313" key="2">
    <source>
        <dbReference type="Proteomes" id="UP000228945"/>
    </source>
</evidence>
<dbReference type="InterPro" id="IPR011991">
    <property type="entry name" value="ArsR-like_HTH"/>
</dbReference>
<accession>A0A2D2AW39</accession>
<dbReference type="OrthoDB" id="9788770at2"/>
<proteinExistence type="predicted"/>
<dbReference type="KEGG" id="cmb:CSW64_07035"/>
<sequence>MSGPTIALLQDADRLRTALSPVRRALLEQLQTPASASQLAETLGMSRQKLNYHLRALEAAGLIHLVEERRRRGFVERVLAATADRLVVDPALLAPTEPEQAAAQDRYAAGHLVAAATGVVRDVARMQSAAELEGSRLLTFTLEAEIAFARPADLERFAEALAEALASTAARFHSADPGARRYRLVAGGHPAPVPAGTEH</sequence>
<evidence type="ECO:0000313" key="1">
    <source>
        <dbReference type="EMBL" id="ATQ42185.1"/>
    </source>
</evidence>
<name>A0A2D2AW39_9CAUL</name>
<dbReference type="Gene3D" id="1.10.10.10">
    <property type="entry name" value="Winged helix-like DNA-binding domain superfamily/Winged helix DNA-binding domain"/>
    <property type="match status" value="1"/>
</dbReference>
<protein>
    <submittedName>
        <fullName evidence="1">Transcriptional regulator</fullName>
    </submittedName>
</protein>
<dbReference type="RefSeq" id="WP_099621442.1">
    <property type="nucleotide sequence ID" value="NZ_CP024201.1"/>
</dbReference>
<keyword evidence="2" id="KW-1185">Reference proteome</keyword>
<dbReference type="SUPFAM" id="SSF46785">
    <property type="entry name" value="Winged helix' DNA-binding domain"/>
    <property type="match status" value="1"/>
</dbReference>
<dbReference type="AlphaFoldDB" id="A0A2D2AW39"/>
<dbReference type="InterPro" id="IPR036388">
    <property type="entry name" value="WH-like_DNA-bd_sf"/>
</dbReference>
<dbReference type="Pfam" id="PF12840">
    <property type="entry name" value="HTH_20"/>
    <property type="match status" value="1"/>
</dbReference>